<gene>
    <name evidence="2" type="primary">AVEN_77099_1</name>
    <name evidence="2" type="ORF">NPIL_614791</name>
</gene>
<dbReference type="EMBL" id="BMAW01115798">
    <property type="protein sequence ID" value="GFT67699.1"/>
    <property type="molecule type" value="Genomic_DNA"/>
</dbReference>
<sequence>MARANLALTFVSLTTRWILCFRFNKLVKIAADLTTLSRRCNLPTPNNKKTLLYVFGFLTTFLQIPVFVCTFKTLLIIRVKVLVFLVDITDSICLWILVAIVSIFKELMFLPINTFGIYYTIMCHHLKLLLISLSKSLNNATDLEHDRVYKKYMTVKKLSTYIDEHLSFLVFLSSLYNACSVYFGLTVILHPEEYFAPIQMTTVWCMFASNYLAYSGLTLAGSLLSEASDNLWLKMHETLMSRSEISSIQQRFLSLLERGLFLTVWKIVPITRTFILASIGTVFSYSLLLDNLETLRKVPSMWQIIGKNESSYSKN</sequence>
<organism evidence="2 3">
    <name type="scientific">Nephila pilipes</name>
    <name type="common">Giant wood spider</name>
    <name type="synonym">Nephila maculata</name>
    <dbReference type="NCBI Taxonomy" id="299642"/>
    <lineage>
        <taxon>Eukaryota</taxon>
        <taxon>Metazoa</taxon>
        <taxon>Ecdysozoa</taxon>
        <taxon>Arthropoda</taxon>
        <taxon>Chelicerata</taxon>
        <taxon>Arachnida</taxon>
        <taxon>Araneae</taxon>
        <taxon>Araneomorphae</taxon>
        <taxon>Entelegynae</taxon>
        <taxon>Araneoidea</taxon>
        <taxon>Nephilidae</taxon>
        <taxon>Nephila</taxon>
    </lineage>
</organism>
<feature type="transmembrane region" description="Helical" evidence="1">
    <location>
        <begin position="81"/>
        <end position="104"/>
    </location>
</feature>
<dbReference type="AlphaFoldDB" id="A0A8X6PH20"/>
<comment type="caution">
    <text evidence="2">The sequence shown here is derived from an EMBL/GenBank/DDBJ whole genome shotgun (WGS) entry which is preliminary data.</text>
</comment>
<feature type="transmembrane region" description="Helical" evidence="1">
    <location>
        <begin position="166"/>
        <end position="191"/>
    </location>
</feature>
<keyword evidence="1" id="KW-0812">Transmembrane</keyword>
<keyword evidence="1" id="KW-1133">Transmembrane helix</keyword>
<evidence type="ECO:0000313" key="3">
    <source>
        <dbReference type="Proteomes" id="UP000887013"/>
    </source>
</evidence>
<feature type="transmembrane region" description="Helical" evidence="1">
    <location>
        <begin position="116"/>
        <end position="133"/>
    </location>
</feature>
<feature type="transmembrane region" description="Helical" evidence="1">
    <location>
        <begin position="51"/>
        <end position="69"/>
    </location>
</feature>
<evidence type="ECO:0008006" key="4">
    <source>
        <dbReference type="Google" id="ProtNLM"/>
    </source>
</evidence>
<reference evidence="2" key="1">
    <citation type="submission" date="2020-08" db="EMBL/GenBank/DDBJ databases">
        <title>Multicomponent nature underlies the extraordinary mechanical properties of spider dragline silk.</title>
        <authorList>
            <person name="Kono N."/>
            <person name="Nakamura H."/>
            <person name="Mori M."/>
            <person name="Yoshida Y."/>
            <person name="Ohtoshi R."/>
            <person name="Malay A.D."/>
            <person name="Moran D.A.P."/>
            <person name="Tomita M."/>
            <person name="Numata K."/>
            <person name="Arakawa K."/>
        </authorList>
    </citation>
    <scope>NUCLEOTIDE SEQUENCE</scope>
</reference>
<proteinExistence type="predicted"/>
<name>A0A8X6PH20_NEPPI</name>
<feature type="transmembrane region" description="Helical" evidence="1">
    <location>
        <begin position="211"/>
        <end position="232"/>
    </location>
</feature>
<protein>
    <recommendedName>
        <fullName evidence="4">Gustatory receptor</fullName>
    </recommendedName>
</protein>
<dbReference type="Proteomes" id="UP000887013">
    <property type="component" value="Unassembled WGS sequence"/>
</dbReference>
<accession>A0A8X6PH20</accession>
<dbReference type="OrthoDB" id="6433124at2759"/>
<keyword evidence="1" id="KW-0472">Membrane</keyword>
<evidence type="ECO:0000313" key="2">
    <source>
        <dbReference type="EMBL" id="GFT67699.1"/>
    </source>
</evidence>
<keyword evidence="3" id="KW-1185">Reference proteome</keyword>
<evidence type="ECO:0000256" key="1">
    <source>
        <dbReference type="SAM" id="Phobius"/>
    </source>
</evidence>